<sequence length="699" mass="81248">MNFKQNDILIRKTSDGQTTWLNERLVVEVCGISNDYCRKIRKDYKKSVQNCYQRFNILPASGKAWRWAKINGQFYYDLDFIPNQKPKYYRDLFGDKSDLIESFTTYQANQDSNIIESQFNGYIKANEKDFLHCYLDCTKEQQKALAKACAVLEFSVKYIQENEFRTNNEGYKILADLIEKNELRYLPKNYRILKEKVTEIIDNGQAIADVIQLPRAGNTNAVEYNDPEVWNWAMQLTAMGQNYSNDWKTRKIQDMCAMTGKKVPSRRWFGQNIYEQHNTKFLTASQRFGKGTTKASIYDGYIPFDNALFAGDCWQVDATRVNIISHKTNEGDKKFLYIIAVRDVHSGDILGQSFDYSENRWSVINAVKMAVQSAGYIPYEIVFDRFPGHNTDEAKRLMASLKQLGVKVTIAHDANAKASLERWFGTLQSVFMADSQYYYGEGIKSRRLHAHRSPEYIAQLTKESDKAKFDLVEAYGESESIVNAYRTTAYSYYSRKNKHINKSPKMLHDESDKPHVQWLENHQISMIFGLKKKIKIRNGLIKTEIQNIEFIYQVNDYQILSNEPEVIISYDMEDLTFVYLFKPKGDYLIHLGEAEQFNRIQKYGPQAEFNRVNTEKIRLAEIERLRQEELEEKKGYNNDVALMLGRFTNKYEAENAETVHLLNSIKNTENTPIKKAVGSGYNTANSQEIDINSLTKNQY</sequence>
<name>A0A3S3RD35_9FLAO</name>
<evidence type="ECO:0000313" key="3">
    <source>
        <dbReference type="EMBL" id="RWW91836.1"/>
    </source>
</evidence>
<feature type="domain" description="Integrase catalytic" evidence="2">
    <location>
        <begin position="299"/>
        <end position="431"/>
    </location>
</feature>
<dbReference type="OrthoDB" id="913040at2"/>
<keyword evidence="1" id="KW-0175">Coiled coil</keyword>
<evidence type="ECO:0000256" key="1">
    <source>
        <dbReference type="SAM" id="Coils"/>
    </source>
</evidence>
<dbReference type="Proteomes" id="UP000287527">
    <property type="component" value="Unassembled WGS sequence"/>
</dbReference>
<dbReference type="RefSeq" id="WP_128391288.1">
    <property type="nucleotide sequence ID" value="NZ_SBII01000016.1"/>
</dbReference>
<dbReference type="GO" id="GO:0003676">
    <property type="term" value="F:nucleic acid binding"/>
    <property type="evidence" value="ECO:0007669"/>
    <property type="project" value="InterPro"/>
</dbReference>
<evidence type="ECO:0000313" key="4">
    <source>
        <dbReference type="Proteomes" id="UP000287527"/>
    </source>
</evidence>
<dbReference type="AlphaFoldDB" id="A0A3S3RD35"/>
<dbReference type="SUPFAM" id="SSF53098">
    <property type="entry name" value="Ribonuclease H-like"/>
    <property type="match status" value="1"/>
</dbReference>
<proteinExistence type="predicted"/>
<dbReference type="InterPro" id="IPR036397">
    <property type="entry name" value="RNaseH_sf"/>
</dbReference>
<keyword evidence="4" id="KW-1185">Reference proteome</keyword>
<dbReference type="InterPro" id="IPR001584">
    <property type="entry name" value="Integrase_cat-core"/>
</dbReference>
<dbReference type="EMBL" id="SBII01000016">
    <property type="protein sequence ID" value="RWW91836.1"/>
    <property type="molecule type" value="Genomic_DNA"/>
</dbReference>
<dbReference type="PROSITE" id="PS50994">
    <property type="entry name" value="INTEGRASE"/>
    <property type="match status" value="1"/>
</dbReference>
<dbReference type="GO" id="GO:0015074">
    <property type="term" value="P:DNA integration"/>
    <property type="evidence" value="ECO:0007669"/>
    <property type="project" value="InterPro"/>
</dbReference>
<feature type="coiled-coil region" evidence="1">
    <location>
        <begin position="612"/>
        <end position="639"/>
    </location>
</feature>
<gene>
    <name evidence="3" type="ORF">EPI11_17495</name>
</gene>
<organism evidence="3 4">
    <name type="scientific">Flavobacterium cerinum</name>
    <dbReference type="NCBI Taxonomy" id="2502784"/>
    <lineage>
        <taxon>Bacteria</taxon>
        <taxon>Pseudomonadati</taxon>
        <taxon>Bacteroidota</taxon>
        <taxon>Flavobacteriia</taxon>
        <taxon>Flavobacteriales</taxon>
        <taxon>Flavobacteriaceae</taxon>
        <taxon>Flavobacterium</taxon>
    </lineage>
</organism>
<dbReference type="Gene3D" id="3.30.420.10">
    <property type="entry name" value="Ribonuclease H-like superfamily/Ribonuclease H"/>
    <property type="match status" value="1"/>
</dbReference>
<dbReference type="InterPro" id="IPR012337">
    <property type="entry name" value="RNaseH-like_sf"/>
</dbReference>
<protein>
    <submittedName>
        <fullName evidence="3">Transposase</fullName>
    </submittedName>
</protein>
<reference evidence="3 4" key="1">
    <citation type="submission" date="2019-01" db="EMBL/GenBank/DDBJ databases">
        <title>Flavobacterium sp. nov.,isolated from freshwater.</title>
        <authorList>
            <person name="Zhang R."/>
            <person name="Du Z.-J."/>
        </authorList>
    </citation>
    <scope>NUCLEOTIDE SEQUENCE [LARGE SCALE GENOMIC DNA]</scope>
    <source>
        <strain evidence="3 4">1E403</strain>
    </source>
</reference>
<evidence type="ECO:0000259" key="2">
    <source>
        <dbReference type="PROSITE" id="PS50994"/>
    </source>
</evidence>
<comment type="caution">
    <text evidence="3">The sequence shown here is derived from an EMBL/GenBank/DDBJ whole genome shotgun (WGS) entry which is preliminary data.</text>
</comment>
<accession>A0A3S3RD35</accession>